<evidence type="ECO:0000313" key="3">
    <source>
        <dbReference type="Proteomes" id="UP000499080"/>
    </source>
</evidence>
<dbReference type="InterPro" id="IPR036397">
    <property type="entry name" value="RNaseH_sf"/>
</dbReference>
<name>A0A4Y2QN77_ARAVE</name>
<dbReference type="Pfam" id="PF00075">
    <property type="entry name" value="RNase_H"/>
    <property type="match status" value="1"/>
</dbReference>
<dbReference type="EMBL" id="BGPR01014331">
    <property type="protein sequence ID" value="GBN64716.1"/>
    <property type="molecule type" value="Genomic_DNA"/>
</dbReference>
<dbReference type="Gene3D" id="3.30.420.10">
    <property type="entry name" value="Ribonuclease H-like superfamily/Ribonuclease H"/>
    <property type="match status" value="1"/>
</dbReference>
<dbReference type="InterPro" id="IPR012337">
    <property type="entry name" value="RNaseH-like_sf"/>
</dbReference>
<dbReference type="InterPro" id="IPR002156">
    <property type="entry name" value="RNaseH_domain"/>
</dbReference>
<dbReference type="GO" id="GO:0003676">
    <property type="term" value="F:nucleic acid binding"/>
    <property type="evidence" value="ECO:0007669"/>
    <property type="project" value="InterPro"/>
</dbReference>
<evidence type="ECO:0000259" key="1">
    <source>
        <dbReference type="Pfam" id="PF00075"/>
    </source>
</evidence>
<reference evidence="2 3" key="1">
    <citation type="journal article" date="2019" name="Sci. Rep.">
        <title>Orb-weaving spider Araneus ventricosus genome elucidates the spidroin gene catalogue.</title>
        <authorList>
            <person name="Kono N."/>
            <person name="Nakamura H."/>
            <person name="Ohtoshi R."/>
            <person name="Moran D.A.P."/>
            <person name="Shinohara A."/>
            <person name="Yoshida Y."/>
            <person name="Fujiwara M."/>
            <person name="Mori M."/>
            <person name="Tomita M."/>
            <person name="Arakawa K."/>
        </authorList>
    </citation>
    <scope>NUCLEOTIDE SEQUENCE [LARGE SCALE GENOMIC DNA]</scope>
</reference>
<dbReference type="Proteomes" id="UP000499080">
    <property type="component" value="Unassembled WGS sequence"/>
</dbReference>
<proteinExistence type="predicted"/>
<keyword evidence="3" id="KW-1185">Reference proteome</keyword>
<accession>A0A4Y2QN77</accession>
<comment type="caution">
    <text evidence="2">The sequence shown here is derived from an EMBL/GenBank/DDBJ whole genome shotgun (WGS) entry which is preliminary data.</text>
</comment>
<dbReference type="SUPFAM" id="SSF53098">
    <property type="entry name" value="Ribonuclease H-like"/>
    <property type="match status" value="1"/>
</dbReference>
<dbReference type="OrthoDB" id="6514649at2759"/>
<dbReference type="GO" id="GO:0004523">
    <property type="term" value="F:RNA-DNA hybrid ribonuclease activity"/>
    <property type="evidence" value="ECO:0007669"/>
    <property type="project" value="InterPro"/>
</dbReference>
<dbReference type="AlphaFoldDB" id="A0A4Y2QN77"/>
<sequence length="182" mass="20886">MYSDGSEAEFGVGCTFCVFESLDITRIWSSRLSNKNTVFQAEIIALRELIKFSKNFNTDQVIKIHVNNTAVIQAVFNLKKTNKIAREISTILLDNSNIEIISIKAHNGYKGKEGTDTLAKQATENGIPYTYIQIPRCFFKGLLEYLLLDKWQNEWTEDVTGRDIYNLIPKIKCAWNHGEERK</sequence>
<evidence type="ECO:0000313" key="2">
    <source>
        <dbReference type="EMBL" id="GBN64716.1"/>
    </source>
</evidence>
<gene>
    <name evidence="2" type="ORF">AVEN_44791_1</name>
</gene>
<feature type="domain" description="RNase H type-1" evidence="1">
    <location>
        <begin position="1"/>
        <end position="123"/>
    </location>
</feature>
<organism evidence="2 3">
    <name type="scientific">Araneus ventricosus</name>
    <name type="common">Orbweaver spider</name>
    <name type="synonym">Epeira ventricosa</name>
    <dbReference type="NCBI Taxonomy" id="182803"/>
    <lineage>
        <taxon>Eukaryota</taxon>
        <taxon>Metazoa</taxon>
        <taxon>Ecdysozoa</taxon>
        <taxon>Arthropoda</taxon>
        <taxon>Chelicerata</taxon>
        <taxon>Arachnida</taxon>
        <taxon>Araneae</taxon>
        <taxon>Araneomorphae</taxon>
        <taxon>Entelegynae</taxon>
        <taxon>Araneoidea</taxon>
        <taxon>Araneidae</taxon>
        <taxon>Araneus</taxon>
    </lineage>
</organism>
<protein>
    <recommendedName>
        <fullName evidence="1">RNase H type-1 domain-containing protein</fullName>
    </recommendedName>
</protein>